<gene>
    <name evidence="2" type="ORF">BU23DRAFT_33358</name>
</gene>
<proteinExistence type="predicted"/>
<name>A0A6A5UW97_9PLEO</name>
<protein>
    <submittedName>
        <fullName evidence="2">Uncharacterized protein</fullName>
    </submittedName>
</protein>
<keyword evidence="3" id="KW-1185">Reference proteome</keyword>
<organism evidence="2 3">
    <name type="scientific">Bimuria novae-zelandiae CBS 107.79</name>
    <dbReference type="NCBI Taxonomy" id="1447943"/>
    <lineage>
        <taxon>Eukaryota</taxon>
        <taxon>Fungi</taxon>
        <taxon>Dikarya</taxon>
        <taxon>Ascomycota</taxon>
        <taxon>Pezizomycotina</taxon>
        <taxon>Dothideomycetes</taxon>
        <taxon>Pleosporomycetidae</taxon>
        <taxon>Pleosporales</taxon>
        <taxon>Massarineae</taxon>
        <taxon>Didymosphaeriaceae</taxon>
        <taxon>Bimuria</taxon>
    </lineage>
</organism>
<dbReference type="Proteomes" id="UP000800036">
    <property type="component" value="Unassembled WGS sequence"/>
</dbReference>
<evidence type="ECO:0000313" key="2">
    <source>
        <dbReference type="EMBL" id="KAF1965297.1"/>
    </source>
</evidence>
<accession>A0A6A5UW97</accession>
<evidence type="ECO:0000256" key="1">
    <source>
        <dbReference type="SAM" id="MobiDB-lite"/>
    </source>
</evidence>
<feature type="region of interest" description="Disordered" evidence="1">
    <location>
        <begin position="14"/>
        <end position="42"/>
    </location>
</feature>
<reference evidence="2" key="1">
    <citation type="journal article" date="2020" name="Stud. Mycol.">
        <title>101 Dothideomycetes genomes: a test case for predicting lifestyles and emergence of pathogens.</title>
        <authorList>
            <person name="Haridas S."/>
            <person name="Albert R."/>
            <person name="Binder M."/>
            <person name="Bloem J."/>
            <person name="Labutti K."/>
            <person name="Salamov A."/>
            <person name="Andreopoulos B."/>
            <person name="Baker S."/>
            <person name="Barry K."/>
            <person name="Bills G."/>
            <person name="Bluhm B."/>
            <person name="Cannon C."/>
            <person name="Castanera R."/>
            <person name="Culley D."/>
            <person name="Daum C."/>
            <person name="Ezra D."/>
            <person name="Gonzalez J."/>
            <person name="Henrissat B."/>
            <person name="Kuo A."/>
            <person name="Liang C."/>
            <person name="Lipzen A."/>
            <person name="Lutzoni F."/>
            <person name="Magnuson J."/>
            <person name="Mondo S."/>
            <person name="Nolan M."/>
            <person name="Ohm R."/>
            <person name="Pangilinan J."/>
            <person name="Park H.-J."/>
            <person name="Ramirez L."/>
            <person name="Alfaro M."/>
            <person name="Sun H."/>
            <person name="Tritt A."/>
            <person name="Yoshinaga Y."/>
            <person name="Zwiers L.-H."/>
            <person name="Turgeon B."/>
            <person name="Goodwin S."/>
            <person name="Spatafora J."/>
            <person name="Crous P."/>
            <person name="Grigoriev I."/>
        </authorList>
    </citation>
    <scope>NUCLEOTIDE SEQUENCE</scope>
    <source>
        <strain evidence="2">CBS 107.79</strain>
    </source>
</reference>
<sequence>MRLRNIDAAYSVTSRAFPSQSTQPTPPSHLPAFHTSHPSKTTYQTFPRNAATIPPKCMHALHKGPYRPLPTAFSHAVGTHCICTPRTNTAQPPSTRRTAAQARVPSSYTLQRLTNGDENRETGWLFARGMSR</sequence>
<dbReference type="AlphaFoldDB" id="A0A6A5UW97"/>
<dbReference type="EMBL" id="ML976765">
    <property type="protein sequence ID" value="KAF1965297.1"/>
    <property type="molecule type" value="Genomic_DNA"/>
</dbReference>
<evidence type="ECO:0000313" key="3">
    <source>
        <dbReference type="Proteomes" id="UP000800036"/>
    </source>
</evidence>